<accession>A0ABM4GQS2</accession>
<dbReference type="Proteomes" id="UP001652661">
    <property type="component" value="Chromosome 2L"/>
</dbReference>
<dbReference type="RefSeq" id="XP_070145062.1">
    <property type="nucleotide sequence ID" value="XM_070288961.1"/>
</dbReference>
<keyword evidence="1" id="KW-0433">Leucine-rich repeat</keyword>
<protein>
    <submittedName>
        <fullName evidence="4">Cilia- and flagella-associated protein 410-like</fullName>
    </submittedName>
</protein>
<sequence>MPLLEVLVLGHNEISSLKSLKNCVHLNHLSLRKNRIADLQELQHLKDAKSLNSLILAENPCSVAAGGNYRSSVLRILPQLKTLDEQRVTHKERRLLSSEPEVILPDQTSVDQGHFWRRSARFWQGYRAIVVPRWCLEWLFRECLAPSERKPGNNRSTTPRDKAIASASACVDAITFRREQELKDDISQYYQVGPELQCRDRNARLLMGTLALVREMDASTLEVLCRAIQDRVKLPT</sequence>
<evidence type="ECO:0000256" key="1">
    <source>
        <dbReference type="ARBA" id="ARBA00022614"/>
    </source>
</evidence>
<proteinExistence type="predicted"/>
<dbReference type="GeneID" id="138929527"/>
<reference evidence="4" key="2">
    <citation type="submission" date="2025-08" db="UniProtKB">
        <authorList>
            <consortium name="RefSeq"/>
        </authorList>
    </citation>
    <scope>IDENTIFICATION</scope>
    <source>
        <strain evidence="4">14028-0561.14</strain>
        <tissue evidence="4">Whole fly</tissue>
    </source>
</reference>
<dbReference type="Gene3D" id="3.80.10.10">
    <property type="entry name" value="Ribonuclease Inhibitor"/>
    <property type="match status" value="1"/>
</dbReference>
<dbReference type="PANTHER" id="PTHR18849">
    <property type="entry name" value="LEUCINE RICH REPEAT PROTEIN"/>
    <property type="match status" value="1"/>
</dbReference>
<name>A0ABM4GQS2_DROKI</name>
<keyword evidence="2" id="KW-0677">Repeat</keyword>
<dbReference type="PROSITE" id="PS51450">
    <property type="entry name" value="LRR"/>
    <property type="match status" value="2"/>
</dbReference>
<evidence type="ECO:0000313" key="3">
    <source>
        <dbReference type="Proteomes" id="UP001652661"/>
    </source>
</evidence>
<organism evidence="3 4">
    <name type="scientific">Drosophila kikkawai</name>
    <name type="common">Fruit fly</name>
    <dbReference type="NCBI Taxonomy" id="30033"/>
    <lineage>
        <taxon>Eukaryota</taxon>
        <taxon>Metazoa</taxon>
        <taxon>Ecdysozoa</taxon>
        <taxon>Arthropoda</taxon>
        <taxon>Hexapoda</taxon>
        <taxon>Insecta</taxon>
        <taxon>Pterygota</taxon>
        <taxon>Neoptera</taxon>
        <taxon>Endopterygota</taxon>
        <taxon>Diptera</taxon>
        <taxon>Brachycera</taxon>
        <taxon>Muscomorpha</taxon>
        <taxon>Ephydroidea</taxon>
        <taxon>Drosophilidae</taxon>
        <taxon>Drosophila</taxon>
        <taxon>Sophophora</taxon>
    </lineage>
</organism>
<reference evidence="3" key="1">
    <citation type="submission" date="2025-05" db="UniProtKB">
        <authorList>
            <consortium name="RefSeq"/>
        </authorList>
    </citation>
    <scope>NUCLEOTIDE SEQUENCE [LARGE SCALE GENOMIC DNA]</scope>
    <source>
        <strain evidence="3">14028-0561.14</strain>
    </source>
</reference>
<gene>
    <name evidence="4" type="primary">LOC138929527</name>
</gene>
<dbReference type="InterPro" id="IPR001611">
    <property type="entry name" value="Leu-rich_rpt"/>
</dbReference>
<evidence type="ECO:0000256" key="2">
    <source>
        <dbReference type="ARBA" id="ARBA00022737"/>
    </source>
</evidence>
<evidence type="ECO:0000313" key="4">
    <source>
        <dbReference type="RefSeq" id="XP_070145062.1"/>
    </source>
</evidence>
<keyword evidence="3" id="KW-1185">Reference proteome</keyword>
<dbReference type="SUPFAM" id="SSF52058">
    <property type="entry name" value="L domain-like"/>
    <property type="match status" value="1"/>
</dbReference>
<dbReference type="InterPro" id="IPR032675">
    <property type="entry name" value="LRR_dom_sf"/>
</dbReference>
<dbReference type="PANTHER" id="PTHR18849:SF0">
    <property type="entry name" value="CILIA- AND FLAGELLA-ASSOCIATED PROTEIN 410-RELATED"/>
    <property type="match status" value="1"/>
</dbReference>
<dbReference type="Pfam" id="PF14580">
    <property type="entry name" value="LRR_9"/>
    <property type="match status" value="1"/>
</dbReference>